<comment type="caution">
    <text evidence="1">The sequence shown here is derived from an EMBL/GenBank/DDBJ whole genome shotgun (WGS) entry which is preliminary data.</text>
</comment>
<dbReference type="RefSeq" id="WP_138786868.1">
    <property type="nucleotide sequence ID" value="NZ_JBHEEQ010000016.1"/>
</dbReference>
<dbReference type="Pfam" id="PF13671">
    <property type="entry name" value="AAA_33"/>
    <property type="match status" value="1"/>
</dbReference>
<dbReference type="Gene3D" id="3.40.50.300">
    <property type="entry name" value="P-loop containing nucleotide triphosphate hydrolases"/>
    <property type="match status" value="1"/>
</dbReference>
<reference evidence="1 2" key="1">
    <citation type="submission" date="2020-03" db="EMBL/GenBank/DDBJ databases">
        <title>Whole genome sequencing of clinical and environmental type strains of Ochrobactrum.</title>
        <authorList>
            <person name="Dharne M."/>
        </authorList>
    </citation>
    <scope>NUCLEOTIDE SEQUENCE [LARGE SCALE GENOMIC DNA]</scope>
    <source>
        <strain evidence="1 2">CIP 109452</strain>
    </source>
</reference>
<dbReference type="PANTHER" id="PTHR37807">
    <property type="entry name" value="OS07G0160300 PROTEIN"/>
    <property type="match status" value="1"/>
</dbReference>
<accession>A0ABX1DID9</accession>
<evidence type="ECO:0000313" key="1">
    <source>
        <dbReference type="EMBL" id="NKC02664.1"/>
    </source>
</evidence>
<dbReference type="InterPro" id="IPR027417">
    <property type="entry name" value="P-loop_NTPase"/>
</dbReference>
<proteinExistence type="predicted"/>
<gene>
    <name evidence="1" type="ORF">HED55_02495</name>
</gene>
<evidence type="ECO:0000313" key="2">
    <source>
        <dbReference type="Proteomes" id="UP000704467"/>
    </source>
</evidence>
<dbReference type="GO" id="GO:0005524">
    <property type="term" value="F:ATP binding"/>
    <property type="evidence" value="ECO:0007669"/>
    <property type="project" value="UniProtKB-KW"/>
</dbReference>
<dbReference type="EMBL" id="JAAVLN010000001">
    <property type="protein sequence ID" value="NKC02664.1"/>
    <property type="molecule type" value="Genomic_DNA"/>
</dbReference>
<dbReference type="Proteomes" id="UP000704467">
    <property type="component" value="Unassembled WGS sequence"/>
</dbReference>
<organism evidence="1 2">
    <name type="scientific">Brucella haematophila</name>
    <dbReference type="NCBI Taxonomy" id="419474"/>
    <lineage>
        <taxon>Bacteria</taxon>
        <taxon>Pseudomonadati</taxon>
        <taxon>Pseudomonadota</taxon>
        <taxon>Alphaproteobacteria</taxon>
        <taxon>Hyphomicrobiales</taxon>
        <taxon>Brucellaceae</taxon>
        <taxon>Brucella/Ochrobactrum group</taxon>
        <taxon>Brucella</taxon>
    </lineage>
</organism>
<name>A0ABX1DID9_9HYPH</name>
<dbReference type="PANTHER" id="PTHR37807:SF3">
    <property type="entry name" value="OS07G0160300 PROTEIN"/>
    <property type="match status" value="1"/>
</dbReference>
<dbReference type="SUPFAM" id="SSF52540">
    <property type="entry name" value="P-loop containing nucleoside triphosphate hydrolases"/>
    <property type="match status" value="1"/>
</dbReference>
<keyword evidence="1" id="KW-0067">ATP-binding</keyword>
<keyword evidence="2" id="KW-1185">Reference proteome</keyword>
<protein>
    <submittedName>
        <fullName evidence="1">ATP-binding protein</fullName>
    </submittedName>
</protein>
<sequence length="175" mass="19753">MARPRLIVTAGLPGSGKSTLAKGLVQALQIPVLSIDPIEAAMWRADIPKEMTGIAAYQMAEAIAEENLKLGLSVIVDAVNPVEAARTMWVQLAERTDATLTFVECHCSDHAIHRERIENRRRNISGMAEISWERVEERRNEYEPWLHDRISLDTAHNTTEQLVQRVLEAFQQTQQ</sequence>
<keyword evidence="1" id="KW-0547">Nucleotide-binding</keyword>